<dbReference type="Proteomes" id="UP001194468">
    <property type="component" value="Unassembled WGS sequence"/>
</dbReference>
<organism evidence="2 3">
    <name type="scientific">Boletus edulis BED1</name>
    <dbReference type="NCBI Taxonomy" id="1328754"/>
    <lineage>
        <taxon>Eukaryota</taxon>
        <taxon>Fungi</taxon>
        <taxon>Dikarya</taxon>
        <taxon>Basidiomycota</taxon>
        <taxon>Agaricomycotina</taxon>
        <taxon>Agaricomycetes</taxon>
        <taxon>Agaricomycetidae</taxon>
        <taxon>Boletales</taxon>
        <taxon>Boletineae</taxon>
        <taxon>Boletaceae</taxon>
        <taxon>Boletoideae</taxon>
        <taxon>Boletus</taxon>
    </lineage>
</organism>
<evidence type="ECO:0000313" key="2">
    <source>
        <dbReference type="EMBL" id="KAF8425819.1"/>
    </source>
</evidence>
<name>A0AAD4BFT4_BOLED</name>
<reference evidence="2" key="2">
    <citation type="journal article" date="2020" name="Nat. Commun.">
        <title>Large-scale genome sequencing of mycorrhizal fungi provides insights into the early evolution of symbiotic traits.</title>
        <authorList>
            <person name="Miyauchi S."/>
            <person name="Kiss E."/>
            <person name="Kuo A."/>
            <person name="Drula E."/>
            <person name="Kohler A."/>
            <person name="Sanchez-Garcia M."/>
            <person name="Morin E."/>
            <person name="Andreopoulos B."/>
            <person name="Barry K.W."/>
            <person name="Bonito G."/>
            <person name="Buee M."/>
            <person name="Carver A."/>
            <person name="Chen C."/>
            <person name="Cichocki N."/>
            <person name="Clum A."/>
            <person name="Culley D."/>
            <person name="Crous P.W."/>
            <person name="Fauchery L."/>
            <person name="Girlanda M."/>
            <person name="Hayes R.D."/>
            <person name="Keri Z."/>
            <person name="LaButti K."/>
            <person name="Lipzen A."/>
            <person name="Lombard V."/>
            <person name="Magnuson J."/>
            <person name="Maillard F."/>
            <person name="Murat C."/>
            <person name="Nolan M."/>
            <person name="Ohm R.A."/>
            <person name="Pangilinan J."/>
            <person name="Pereira M.F."/>
            <person name="Perotto S."/>
            <person name="Peter M."/>
            <person name="Pfister S."/>
            <person name="Riley R."/>
            <person name="Sitrit Y."/>
            <person name="Stielow J.B."/>
            <person name="Szollosi G."/>
            <person name="Zifcakova L."/>
            <person name="Stursova M."/>
            <person name="Spatafora J.W."/>
            <person name="Tedersoo L."/>
            <person name="Vaario L.M."/>
            <person name="Yamada A."/>
            <person name="Yan M."/>
            <person name="Wang P."/>
            <person name="Xu J."/>
            <person name="Bruns T."/>
            <person name="Baldrian P."/>
            <person name="Vilgalys R."/>
            <person name="Dunand C."/>
            <person name="Henrissat B."/>
            <person name="Grigoriev I.V."/>
            <person name="Hibbett D."/>
            <person name="Nagy L.G."/>
            <person name="Martin F.M."/>
        </authorList>
    </citation>
    <scope>NUCLEOTIDE SEQUENCE</scope>
    <source>
        <strain evidence="2">BED1</strain>
    </source>
</reference>
<feature type="region of interest" description="Disordered" evidence="1">
    <location>
        <begin position="198"/>
        <end position="228"/>
    </location>
</feature>
<sequence>MTNRGNSGDAASDARDGHGHFSVLSPARSNILRALDSRFNPSGSQTWRTAPLPILASGRANFHQFPDGCGAKGAFALPYNFKPVFILCKGARLLFEDPQASIPLLPLLHPPPSHLPQAALPHSGEDGDTTQLMMSMMQPQSIPPPPRRHSTLPPPRCSFTPPDKVLNFHAFGQRNRRAMPQLKKTNFQMRWTAAYGEAAERERTGPHADSVPHASVTLRPGLASARSK</sequence>
<evidence type="ECO:0000256" key="1">
    <source>
        <dbReference type="SAM" id="MobiDB-lite"/>
    </source>
</evidence>
<reference evidence="2" key="1">
    <citation type="submission" date="2019-10" db="EMBL/GenBank/DDBJ databases">
        <authorList>
            <consortium name="DOE Joint Genome Institute"/>
            <person name="Kuo A."/>
            <person name="Miyauchi S."/>
            <person name="Kiss E."/>
            <person name="Drula E."/>
            <person name="Kohler A."/>
            <person name="Sanchez-Garcia M."/>
            <person name="Andreopoulos B."/>
            <person name="Barry K.W."/>
            <person name="Bonito G."/>
            <person name="Buee M."/>
            <person name="Carver A."/>
            <person name="Chen C."/>
            <person name="Cichocki N."/>
            <person name="Clum A."/>
            <person name="Culley D."/>
            <person name="Crous P.W."/>
            <person name="Fauchery L."/>
            <person name="Girlanda M."/>
            <person name="Hayes R."/>
            <person name="Keri Z."/>
            <person name="LaButti K."/>
            <person name="Lipzen A."/>
            <person name="Lombard V."/>
            <person name="Magnuson J."/>
            <person name="Maillard F."/>
            <person name="Morin E."/>
            <person name="Murat C."/>
            <person name="Nolan M."/>
            <person name="Ohm R."/>
            <person name="Pangilinan J."/>
            <person name="Pereira M."/>
            <person name="Perotto S."/>
            <person name="Peter M."/>
            <person name="Riley R."/>
            <person name="Sitrit Y."/>
            <person name="Stielow B."/>
            <person name="Szollosi G."/>
            <person name="Zifcakova L."/>
            <person name="Stursova M."/>
            <person name="Spatafora J.W."/>
            <person name="Tedersoo L."/>
            <person name="Vaario L.-M."/>
            <person name="Yamada A."/>
            <person name="Yan M."/>
            <person name="Wang P."/>
            <person name="Xu J."/>
            <person name="Bruns T."/>
            <person name="Baldrian P."/>
            <person name="Vilgalys R."/>
            <person name="Henrissat B."/>
            <person name="Grigoriev I.V."/>
            <person name="Hibbett D."/>
            <person name="Nagy L.G."/>
            <person name="Martin F.M."/>
        </authorList>
    </citation>
    <scope>NUCLEOTIDE SEQUENCE</scope>
    <source>
        <strain evidence="2">BED1</strain>
    </source>
</reference>
<dbReference type="AlphaFoldDB" id="A0AAD4BFT4"/>
<keyword evidence="3" id="KW-1185">Reference proteome</keyword>
<protein>
    <submittedName>
        <fullName evidence="2">Uncharacterized protein</fullName>
    </submittedName>
</protein>
<proteinExistence type="predicted"/>
<accession>A0AAD4BFT4</accession>
<gene>
    <name evidence="2" type="ORF">L210DRAFT_3509223</name>
</gene>
<evidence type="ECO:0000313" key="3">
    <source>
        <dbReference type="Proteomes" id="UP001194468"/>
    </source>
</evidence>
<dbReference type="EMBL" id="WHUW01000091">
    <property type="protein sequence ID" value="KAF8425819.1"/>
    <property type="molecule type" value="Genomic_DNA"/>
</dbReference>
<comment type="caution">
    <text evidence="2">The sequence shown here is derived from an EMBL/GenBank/DDBJ whole genome shotgun (WGS) entry which is preliminary data.</text>
</comment>